<evidence type="ECO:0000313" key="4">
    <source>
        <dbReference type="Proteomes" id="UP001314263"/>
    </source>
</evidence>
<sequence length="259" mass="27907">MALIHSTTVPLLKLTAALAKAAGLSFSVSAGIIGVLAVAGKRSHKRAKVSGRPSQVIELAESEEPESEVSESESETSCACEENGTGHDYVVTRPSTPSCTSAPQQACVPRPRPKVRASSWAKLQRAFLASSMKTQWRQRSLLRQVAPTGRLPEQHSHQRQSTQKAKEVQGPSPAALRFQKLVKGLRSSFGLSGLPAAKSRRQLLADSKKGMLRTASSIQSRKYDVTACSSTVTRPARGSIAAFYLPSRHSSPRQRQGHS</sequence>
<dbReference type="AlphaFoldDB" id="A0AAV1IKW4"/>
<evidence type="ECO:0000256" key="2">
    <source>
        <dbReference type="SAM" id="Phobius"/>
    </source>
</evidence>
<accession>A0AAV1IKW4</accession>
<reference evidence="3 4" key="1">
    <citation type="submission" date="2023-10" db="EMBL/GenBank/DDBJ databases">
        <authorList>
            <person name="Maclean D."/>
            <person name="Macfadyen A."/>
        </authorList>
    </citation>
    <scope>NUCLEOTIDE SEQUENCE [LARGE SCALE GENOMIC DNA]</scope>
</reference>
<protein>
    <submittedName>
        <fullName evidence="3">Uncharacterized protein</fullName>
    </submittedName>
</protein>
<feature type="transmembrane region" description="Helical" evidence="2">
    <location>
        <begin position="17"/>
        <end position="39"/>
    </location>
</feature>
<feature type="region of interest" description="Disordered" evidence="1">
    <location>
        <begin position="44"/>
        <end position="85"/>
    </location>
</feature>
<dbReference type="Proteomes" id="UP001314263">
    <property type="component" value="Unassembled WGS sequence"/>
</dbReference>
<organism evidence="3 4">
    <name type="scientific">Coccomyxa viridis</name>
    <dbReference type="NCBI Taxonomy" id="1274662"/>
    <lineage>
        <taxon>Eukaryota</taxon>
        <taxon>Viridiplantae</taxon>
        <taxon>Chlorophyta</taxon>
        <taxon>core chlorophytes</taxon>
        <taxon>Trebouxiophyceae</taxon>
        <taxon>Trebouxiophyceae incertae sedis</taxon>
        <taxon>Coccomyxaceae</taxon>
        <taxon>Coccomyxa</taxon>
    </lineage>
</organism>
<keyword evidence="2" id="KW-0472">Membrane</keyword>
<feature type="compositionally biased region" description="Acidic residues" evidence="1">
    <location>
        <begin position="60"/>
        <end position="74"/>
    </location>
</feature>
<gene>
    <name evidence="3" type="ORF">CVIRNUC_011203</name>
</gene>
<proteinExistence type="predicted"/>
<keyword evidence="2" id="KW-0812">Transmembrane</keyword>
<evidence type="ECO:0000256" key="1">
    <source>
        <dbReference type="SAM" id="MobiDB-lite"/>
    </source>
</evidence>
<keyword evidence="2" id="KW-1133">Transmembrane helix</keyword>
<feature type="region of interest" description="Disordered" evidence="1">
    <location>
        <begin position="148"/>
        <end position="171"/>
    </location>
</feature>
<comment type="caution">
    <text evidence="3">The sequence shown here is derived from an EMBL/GenBank/DDBJ whole genome shotgun (WGS) entry which is preliminary data.</text>
</comment>
<dbReference type="EMBL" id="CAUYUE010000018">
    <property type="protein sequence ID" value="CAK0787981.1"/>
    <property type="molecule type" value="Genomic_DNA"/>
</dbReference>
<evidence type="ECO:0000313" key="3">
    <source>
        <dbReference type="EMBL" id="CAK0787981.1"/>
    </source>
</evidence>
<name>A0AAV1IKW4_9CHLO</name>
<keyword evidence="4" id="KW-1185">Reference proteome</keyword>